<dbReference type="AlphaFoldDB" id="A0A9P6WI09"/>
<keyword evidence="2" id="KW-1185">Reference proteome</keyword>
<dbReference type="EMBL" id="PUHW01000309">
    <property type="protein sequence ID" value="KAG0687134.1"/>
    <property type="molecule type" value="Genomic_DNA"/>
</dbReference>
<organism evidence="1 2">
    <name type="scientific">Pichia californica</name>
    <dbReference type="NCBI Taxonomy" id="460514"/>
    <lineage>
        <taxon>Eukaryota</taxon>
        <taxon>Fungi</taxon>
        <taxon>Dikarya</taxon>
        <taxon>Ascomycota</taxon>
        <taxon>Saccharomycotina</taxon>
        <taxon>Pichiomycetes</taxon>
        <taxon>Pichiales</taxon>
        <taxon>Pichiaceae</taxon>
        <taxon>Pichia</taxon>
    </lineage>
</organism>
<proteinExistence type="predicted"/>
<evidence type="ECO:0000313" key="1">
    <source>
        <dbReference type="EMBL" id="KAG0687134.1"/>
    </source>
</evidence>
<evidence type="ECO:0000313" key="2">
    <source>
        <dbReference type="Proteomes" id="UP000697127"/>
    </source>
</evidence>
<dbReference type="Proteomes" id="UP000697127">
    <property type="component" value="Unassembled WGS sequence"/>
</dbReference>
<accession>A0A9P6WI09</accession>
<name>A0A9P6WI09_9ASCO</name>
<gene>
    <name evidence="1" type="ORF">C6P40_002814</name>
</gene>
<protein>
    <submittedName>
        <fullName evidence="1">Uncharacterized protein</fullName>
    </submittedName>
</protein>
<dbReference type="OrthoDB" id="3994523at2759"/>
<comment type="caution">
    <text evidence="1">The sequence shown here is derived from an EMBL/GenBank/DDBJ whole genome shotgun (WGS) entry which is preliminary data.</text>
</comment>
<sequence>MTAAASGKPEGYTVEKKMSVTEDLHISTSSTKSVVNEAAAALSSSALVTKKTLENIQEGKIVNIPVATAKIAPISGAISKSTMPVISASHQQRQQHQPVKTFAEITQELKGQLRKTSSEIEKSDIEFDRLVGNLEKRIQALKLRLNSSR</sequence>
<reference evidence="1" key="1">
    <citation type="submission" date="2020-11" db="EMBL/GenBank/DDBJ databases">
        <title>Kefir isolates.</title>
        <authorList>
            <person name="Marcisauskas S."/>
            <person name="Kim Y."/>
            <person name="Blasche S."/>
        </authorList>
    </citation>
    <scope>NUCLEOTIDE SEQUENCE</scope>
    <source>
        <strain evidence="1">Olga-1</strain>
    </source>
</reference>